<reference evidence="1 2" key="1">
    <citation type="submission" date="2024-09" db="EMBL/GenBank/DDBJ databases">
        <authorList>
            <person name="Sun Q."/>
            <person name="Mori K."/>
        </authorList>
    </citation>
    <scope>NUCLEOTIDE SEQUENCE [LARGE SCALE GENOMIC DNA]</scope>
    <source>
        <strain evidence="1 2">CCM 7904</strain>
    </source>
</reference>
<accession>A0ABV6CKU3</accession>
<dbReference type="Proteomes" id="UP001589795">
    <property type="component" value="Unassembled WGS sequence"/>
</dbReference>
<name>A0ABV6CKU3_9RHOB</name>
<evidence type="ECO:0000313" key="2">
    <source>
        <dbReference type="Proteomes" id="UP001589795"/>
    </source>
</evidence>
<dbReference type="RefSeq" id="WP_378926197.1">
    <property type="nucleotide sequence ID" value="NZ_JBHLWQ010000049.1"/>
</dbReference>
<keyword evidence="2" id="KW-1185">Reference proteome</keyword>
<gene>
    <name evidence="1" type="ORF">ACFFIZ_04465</name>
</gene>
<comment type="caution">
    <text evidence="1">The sequence shown here is derived from an EMBL/GenBank/DDBJ whole genome shotgun (WGS) entry which is preliminary data.</text>
</comment>
<evidence type="ECO:0000313" key="1">
    <source>
        <dbReference type="EMBL" id="MFC0199583.1"/>
    </source>
</evidence>
<organism evidence="1 2">
    <name type="scientific">Paracoccus rhizosphaerae</name>
    <dbReference type="NCBI Taxonomy" id="1133347"/>
    <lineage>
        <taxon>Bacteria</taxon>
        <taxon>Pseudomonadati</taxon>
        <taxon>Pseudomonadota</taxon>
        <taxon>Alphaproteobacteria</taxon>
        <taxon>Rhodobacterales</taxon>
        <taxon>Paracoccaceae</taxon>
        <taxon>Paracoccus</taxon>
    </lineage>
</organism>
<protein>
    <submittedName>
        <fullName evidence="1">Uncharacterized protein</fullName>
    </submittedName>
</protein>
<sequence length="95" mass="10645">MTSSRPNSSRPALGLREIVFDARPRNQRNLTSRQQSALWGAFCRSPHKTEDPGRLAPDLDRNPIQRLRIAPDPHLAEELPEQGVRGDHMVAAGQQ</sequence>
<proteinExistence type="predicted"/>
<dbReference type="EMBL" id="JBHLWQ010000049">
    <property type="protein sequence ID" value="MFC0199583.1"/>
    <property type="molecule type" value="Genomic_DNA"/>
</dbReference>